<reference evidence="2" key="1">
    <citation type="submission" date="2021-02" db="EMBL/GenBank/DDBJ databases">
        <authorList>
            <person name="Dougan E. K."/>
            <person name="Rhodes N."/>
            <person name="Thang M."/>
            <person name="Chan C."/>
        </authorList>
    </citation>
    <scope>NUCLEOTIDE SEQUENCE</scope>
</reference>
<feature type="non-terminal residue" evidence="2">
    <location>
        <position position="1"/>
    </location>
</feature>
<evidence type="ECO:0000313" key="3">
    <source>
        <dbReference type="Proteomes" id="UP000654075"/>
    </source>
</evidence>
<feature type="compositionally biased region" description="Low complexity" evidence="1">
    <location>
        <begin position="57"/>
        <end position="68"/>
    </location>
</feature>
<dbReference type="EMBL" id="CAJNNV010027640">
    <property type="protein sequence ID" value="CAE8621076.1"/>
    <property type="molecule type" value="Genomic_DNA"/>
</dbReference>
<comment type="caution">
    <text evidence="2">The sequence shown here is derived from an EMBL/GenBank/DDBJ whole genome shotgun (WGS) entry which is preliminary data.</text>
</comment>
<evidence type="ECO:0000256" key="1">
    <source>
        <dbReference type="SAM" id="MobiDB-lite"/>
    </source>
</evidence>
<keyword evidence="3" id="KW-1185">Reference proteome</keyword>
<evidence type="ECO:0000313" key="2">
    <source>
        <dbReference type="EMBL" id="CAE8621076.1"/>
    </source>
</evidence>
<feature type="non-terminal residue" evidence="2">
    <location>
        <position position="209"/>
    </location>
</feature>
<feature type="region of interest" description="Disordered" evidence="1">
    <location>
        <begin position="1"/>
        <end position="36"/>
    </location>
</feature>
<dbReference type="AlphaFoldDB" id="A0A813G821"/>
<dbReference type="Proteomes" id="UP000654075">
    <property type="component" value="Unassembled WGS sequence"/>
</dbReference>
<feature type="compositionally biased region" description="Low complexity" evidence="1">
    <location>
        <begin position="17"/>
        <end position="28"/>
    </location>
</feature>
<name>A0A813G821_POLGL</name>
<gene>
    <name evidence="2" type="ORF">PGLA1383_LOCUS38600</name>
</gene>
<sequence>ASKVDKIQLPTLPPRGASSSSNATSPSAEGDSSEAVATFSVPPRAVSARFGAYPIAPAPLATATPGQARSLPPARPAAKGAGRGGGSLRAPAGSKSTPRIPTAGSSVVAGAGRGGGSLRGPAGSKPIPRASTTSGVPVVPGAGRGGGSLQGPAGSKSTPRAQTAGVPVAPQSAAKFAPGRRPSRDSSSGPPPTAQTAGVSFAPGSRPSR</sequence>
<accession>A0A813G821</accession>
<organism evidence="2 3">
    <name type="scientific">Polarella glacialis</name>
    <name type="common">Dinoflagellate</name>
    <dbReference type="NCBI Taxonomy" id="89957"/>
    <lineage>
        <taxon>Eukaryota</taxon>
        <taxon>Sar</taxon>
        <taxon>Alveolata</taxon>
        <taxon>Dinophyceae</taxon>
        <taxon>Suessiales</taxon>
        <taxon>Suessiaceae</taxon>
        <taxon>Polarella</taxon>
    </lineage>
</organism>
<proteinExistence type="predicted"/>
<feature type="region of interest" description="Disordered" evidence="1">
    <location>
        <begin position="57"/>
        <end position="209"/>
    </location>
</feature>
<protein>
    <submittedName>
        <fullName evidence="2">Uncharacterized protein</fullName>
    </submittedName>
</protein>